<dbReference type="PROSITE" id="PS00073">
    <property type="entry name" value="ACYL_COA_DH_2"/>
    <property type="match status" value="1"/>
</dbReference>
<keyword evidence="5" id="KW-0560">Oxidoreductase</keyword>
<evidence type="ECO:0000259" key="8">
    <source>
        <dbReference type="Pfam" id="PF02771"/>
    </source>
</evidence>
<proteinExistence type="inferred from homology"/>
<dbReference type="InterPro" id="IPR036250">
    <property type="entry name" value="AcylCo_DH-like_C"/>
</dbReference>
<evidence type="ECO:0000256" key="5">
    <source>
        <dbReference type="RuleBase" id="RU362125"/>
    </source>
</evidence>
<sequence length="380" mass="42059">MDFQLSKEHLEVQARARKFAEEKVLPGVLERDRDSILPMDLYKELVKEGFIGFQFDKKYGGLGKDYMSYILTLEELAKVDASLCVFCSVSLSLFLGGILKYGTEEQKKFFVGGVCDGSITGCFALTEKNAGSDASGVQTIARRDGDNYIINGTKRFITNGKEADYAMVVAKTDLDAPGTKGLTSFMIPTNTPGFELVRLEDKMGLRSLEVAELKFTDMVVPATCRLGKEGDGFKLAMDTLNAGRVGVAAQALGIAKGAYERAIEFLKNRVQFGRPLYKNQYLAFKAVDLANIIDQAELMLYKGAWMLDQGIVEPKTCAQAKLLCTDAAMKVTTECIQLMGGEGYMKEFHVERMMRDAKITQIYEGTNEIQHMVIQGAIFK</sequence>
<comment type="similarity">
    <text evidence="2 5">Belongs to the acyl-CoA dehydrogenase family.</text>
</comment>
<dbReference type="Pfam" id="PF00441">
    <property type="entry name" value="Acyl-CoA_dh_1"/>
    <property type="match status" value="1"/>
</dbReference>
<evidence type="ECO:0000256" key="3">
    <source>
        <dbReference type="ARBA" id="ARBA00022630"/>
    </source>
</evidence>
<organism evidence="9 10">
    <name type="scientific">Peptoniphilus koenoeneniae</name>
    <dbReference type="NCBI Taxonomy" id="507751"/>
    <lineage>
        <taxon>Bacteria</taxon>
        <taxon>Bacillati</taxon>
        <taxon>Bacillota</taxon>
        <taxon>Tissierellia</taxon>
        <taxon>Tissierellales</taxon>
        <taxon>Peptoniphilaceae</taxon>
        <taxon>Peptoniphilus</taxon>
    </lineage>
</organism>
<accession>A0ABU0AX65</accession>
<dbReference type="InterPro" id="IPR009100">
    <property type="entry name" value="AcylCoA_DH/oxidase_NM_dom_sf"/>
</dbReference>
<feature type="domain" description="Acyl-CoA dehydrogenase/oxidase N-terminal" evidence="8">
    <location>
        <begin position="6"/>
        <end position="117"/>
    </location>
</feature>
<reference evidence="9 10" key="1">
    <citation type="submission" date="2023-07" db="EMBL/GenBank/DDBJ databases">
        <title>Genomic Encyclopedia of Type Strains, Phase IV (KMG-IV): sequencing the most valuable type-strain genomes for metagenomic binning, comparative biology and taxonomic classification.</title>
        <authorList>
            <person name="Goeker M."/>
        </authorList>
    </citation>
    <scope>NUCLEOTIDE SEQUENCE [LARGE SCALE GENOMIC DNA]</scope>
    <source>
        <strain evidence="9 10">DSM 22616</strain>
    </source>
</reference>
<dbReference type="RefSeq" id="WP_023055915.1">
    <property type="nucleotide sequence ID" value="NZ_JAUSTN010000007.1"/>
</dbReference>
<dbReference type="PIRSF" id="PIRSF016578">
    <property type="entry name" value="HsaA"/>
    <property type="match status" value="1"/>
</dbReference>
<dbReference type="SUPFAM" id="SSF56645">
    <property type="entry name" value="Acyl-CoA dehydrogenase NM domain-like"/>
    <property type="match status" value="1"/>
</dbReference>
<dbReference type="Gene3D" id="2.40.110.10">
    <property type="entry name" value="Butyryl-CoA Dehydrogenase, subunit A, domain 2"/>
    <property type="match status" value="1"/>
</dbReference>
<dbReference type="InterPro" id="IPR006089">
    <property type="entry name" value="Acyl-CoA_DH_CS"/>
</dbReference>
<evidence type="ECO:0000259" key="7">
    <source>
        <dbReference type="Pfam" id="PF02770"/>
    </source>
</evidence>
<dbReference type="PANTHER" id="PTHR43884:SF12">
    <property type="entry name" value="ISOVALERYL-COA DEHYDROGENASE, MITOCHONDRIAL-RELATED"/>
    <property type="match status" value="1"/>
</dbReference>
<protein>
    <submittedName>
        <fullName evidence="9">Alkylation response protein AidB-like acyl-CoA dehydrogenase</fullName>
    </submittedName>
</protein>
<feature type="domain" description="Acyl-CoA dehydrogenase/oxidase C-terminal" evidence="6">
    <location>
        <begin position="230"/>
        <end position="377"/>
    </location>
</feature>
<dbReference type="Gene3D" id="1.10.540.10">
    <property type="entry name" value="Acyl-CoA dehydrogenase/oxidase, N-terminal domain"/>
    <property type="match status" value="1"/>
</dbReference>
<keyword evidence="10" id="KW-1185">Reference proteome</keyword>
<dbReference type="InterPro" id="IPR046373">
    <property type="entry name" value="Acyl-CoA_Oxase/DH_mid-dom_sf"/>
</dbReference>
<comment type="cofactor">
    <cofactor evidence="1 5">
        <name>FAD</name>
        <dbReference type="ChEBI" id="CHEBI:57692"/>
    </cofactor>
</comment>
<feature type="domain" description="Acyl-CoA oxidase/dehydrogenase middle" evidence="7">
    <location>
        <begin position="122"/>
        <end position="218"/>
    </location>
</feature>
<keyword evidence="3 5" id="KW-0285">Flavoprotein</keyword>
<dbReference type="PROSITE" id="PS00072">
    <property type="entry name" value="ACYL_COA_DH_1"/>
    <property type="match status" value="1"/>
</dbReference>
<dbReference type="Gene3D" id="1.20.140.10">
    <property type="entry name" value="Butyryl-CoA Dehydrogenase, subunit A, domain 3"/>
    <property type="match status" value="1"/>
</dbReference>
<dbReference type="InterPro" id="IPR009075">
    <property type="entry name" value="AcylCo_DH/oxidase_C"/>
</dbReference>
<evidence type="ECO:0000259" key="6">
    <source>
        <dbReference type="Pfam" id="PF00441"/>
    </source>
</evidence>
<dbReference type="EMBL" id="JAUSTN010000007">
    <property type="protein sequence ID" value="MDQ0275404.1"/>
    <property type="molecule type" value="Genomic_DNA"/>
</dbReference>
<dbReference type="Pfam" id="PF02770">
    <property type="entry name" value="Acyl-CoA_dh_M"/>
    <property type="match status" value="1"/>
</dbReference>
<evidence type="ECO:0000313" key="9">
    <source>
        <dbReference type="EMBL" id="MDQ0275404.1"/>
    </source>
</evidence>
<dbReference type="InterPro" id="IPR037069">
    <property type="entry name" value="AcylCoA_DH/ox_N_sf"/>
</dbReference>
<dbReference type="PANTHER" id="PTHR43884">
    <property type="entry name" value="ACYL-COA DEHYDROGENASE"/>
    <property type="match status" value="1"/>
</dbReference>
<dbReference type="Proteomes" id="UP001236559">
    <property type="component" value="Unassembled WGS sequence"/>
</dbReference>
<evidence type="ECO:0000256" key="1">
    <source>
        <dbReference type="ARBA" id="ARBA00001974"/>
    </source>
</evidence>
<dbReference type="InterPro" id="IPR013786">
    <property type="entry name" value="AcylCoA_DH/ox_N"/>
</dbReference>
<evidence type="ECO:0000256" key="4">
    <source>
        <dbReference type="ARBA" id="ARBA00022827"/>
    </source>
</evidence>
<keyword evidence="4 5" id="KW-0274">FAD</keyword>
<evidence type="ECO:0000256" key="2">
    <source>
        <dbReference type="ARBA" id="ARBA00009347"/>
    </source>
</evidence>
<dbReference type="Pfam" id="PF02771">
    <property type="entry name" value="Acyl-CoA_dh_N"/>
    <property type="match status" value="1"/>
</dbReference>
<name>A0ABU0AX65_9FIRM</name>
<gene>
    <name evidence="9" type="ORF">J2S72_001431</name>
</gene>
<evidence type="ECO:0000313" key="10">
    <source>
        <dbReference type="Proteomes" id="UP001236559"/>
    </source>
</evidence>
<dbReference type="InterPro" id="IPR006091">
    <property type="entry name" value="Acyl-CoA_Oxase/DH_mid-dom"/>
</dbReference>
<comment type="caution">
    <text evidence="9">The sequence shown here is derived from an EMBL/GenBank/DDBJ whole genome shotgun (WGS) entry which is preliminary data.</text>
</comment>
<dbReference type="SUPFAM" id="SSF47203">
    <property type="entry name" value="Acyl-CoA dehydrogenase C-terminal domain-like"/>
    <property type="match status" value="1"/>
</dbReference>